<protein>
    <submittedName>
        <fullName evidence="1">Uncharacterized protein</fullName>
    </submittedName>
</protein>
<proteinExistence type="predicted"/>
<keyword evidence="2" id="KW-1185">Reference proteome</keyword>
<gene>
    <name evidence="1" type="primary">Acey_s0024.g976</name>
    <name evidence="1" type="ORF">Y032_0024g976</name>
</gene>
<evidence type="ECO:0000313" key="1">
    <source>
        <dbReference type="EMBL" id="EYC19635.1"/>
    </source>
</evidence>
<reference evidence="2" key="1">
    <citation type="journal article" date="2015" name="Nat. Genet.">
        <title>The genome and transcriptome of the zoonotic hookworm Ancylostoma ceylanicum identify infection-specific gene families.</title>
        <authorList>
            <person name="Schwarz E.M."/>
            <person name="Hu Y."/>
            <person name="Antoshechkin I."/>
            <person name="Miller M.M."/>
            <person name="Sternberg P.W."/>
            <person name="Aroian R.V."/>
        </authorList>
    </citation>
    <scope>NUCLEOTIDE SEQUENCE</scope>
    <source>
        <strain evidence="2">HY135</strain>
    </source>
</reference>
<comment type="caution">
    <text evidence="1">The sequence shown here is derived from an EMBL/GenBank/DDBJ whole genome shotgun (WGS) entry which is preliminary data.</text>
</comment>
<dbReference type="Proteomes" id="UP000024635">
    <property type="component" value="Unassembled WGS sequence"/>
</dbReference>
<sequence length="229" mass="25511">MFSSEFRARFSSWHCGPSMVVCQNICLATSQIKMTALFKNDQLMNHLFGNTYDAVSVNKTVSQLYQINLLDPLSGASVILPPNVIQYSVYIPLTQYQPSNYYACLLFVGKVWDETKCLASSFAKRFDGVDHIECKCSSAGMLSVATVFYSSFWGVHHCEGKKGRNQATLIGAFGPPLTPNCLNSNGVPPIIHDSIVFNAVQIKQVGSLNVPIRRGWLRFFFPMIYACII</sequence>
<organism evidence="1 2">
    <name type="scientific">Ancylostoma ceylanicum</name>
    <dbReference type="NCBI Taxonomy" id="53326"/>
    <lineage>
        <taxon>Eukaryota</taxon>
        <taxon>Metazoa</taxon>
        <taxon>Ecdysozoa</taxon>
        <taxon>Nematoda</taxon>
        <taxon>Chromadorea</taxon>
        <taxon>Rhabditida</taxon>
        <taxon>Rhabditina</taxon>
        <taxon>Rhabditomorpha</taxon>
        <taxon>Strongyloidea</taxon>
        <taxon>Ancylostomatidae</taxon>
        <taxon>Ancylostomatinae</taxon>
        <taxon>Ancylostoma</taxon>
    </lineage>
</organism>
<dbReference type="OrthoDB" id="5867569at2759"/>
<accession>A0A016UWS9</accession>
<dbReference type="AlphaFoldDB" id="A0A016UWS9"/>
<dbReference type="EMBL" id="JARK01001360">
    <property type="protein sequence ID" value="EYC19635.1"/>
    <property type="molecule type" value="Genomic_DNA"/>
</dbReference>
<evidence type="ECO:0000313" key="2">
    <source>
        <dbReference type="Proteomes" id="UP000024635"/>
    </source>
</evidence>
<name>A0A016UWS9_9BILA</name>